<dbReference type="GO" id="GO:0016020">
    <property type="term" value="C:membrane"/>
    <property type="evidence" value="ECO:0007669"/>
    <property type="project" value="UniProtKB-SubCell"/>
</dbReference>
<keyword evidence="4" id="KW-0547">Nucleotide-binding</keyword>
<dbReference type="GO" id="GO:0004714">
    <property type="term" value="F:transmembrane receptor protein tyrosine kinase activity"/>
    <property type="evidence" value="ECO:0007669"/>
    <property type="project" value="InterPro"/>
</dbReference>
<dbReference type="GO" id="GO:0008233">
    <property type="term" value="F:peptidase activity"/>
    <property type="evidence" value="ECO:0007669"/>
    <property type="project" value="UniProtKB-KW"/>
</dbReference>
<keyword evidence="5" id="KW-0067">ATP-binding</keyword>
<dbReference type="GO" id="GO:0004674">
    <property type="term" value="F:protein serine/threonine kinase activity"/>
    <property type="evidence" value="ECO:0007669"/>
    <property type="project" value="UniProtKB-KW"/>
</dbReference>
<comment type="caution">
    <text evidence="9">The sequence shown here is derived from an EMBL/GenBank/DDBJ whole genome shotgun (WGS) entry which is preliminary data.</text>
</comment>
<dbReference type="PANTHER" id="PTHR34590">
    <property type="entry name" value="OS03G0124300 PROTEIN-RELATED"/>
    <property type="match status" value="1"/>
</dbReference>
<evidence type="ECO:0000313" key="10">
    <source>
        <dbReference type="Proteomes" id="UP001237642"/>
    </source>
</evidence>
<dbReference type="PANTHER" id="PTHR34590:SF6">
    <property type="entry name" value="RECEPTOR-LIKE KINASE"/>
    <property type="match status" value="1"/>
</dbReference>
<evidence type="ECO:0000256" key="5">
    <source>
        <dbReference type="ARBA" id="ARBA00022840"/>
    </source>
</evidence>
<reference evidence="9" key="2">
    <citation type="submission" date="2023-05" db="EMBL/GenBank/DDBJ databases">
        <authorList>
            <person name="Schelkunov M.I."/>
        </authorList>
    </citation>
    <scope>NUCLEOTIDE SEQUENCE</scope>
    <source>
        <strain evidence="9">Hsosn_3</strain>
        <tissue evidence="9">Leaf</tissue>
    </source>
</reference>
<evidence type="ECO:0000256" key="2">
    <source>
        <dbReference type="ARBA" id="ARBA00022527"/>
    </source>
</evidence>
<keyword evidence="10" id="KW-1185">Reference proteome</keyword>
<dbReference type="AlphaFoldDB" id="A0AAD8M6S8"/>
<reference evidence="9" key="1">
    <citation type="submission" date="2023-02" db="EMBL/GenBank/DDBJ databases">
        <title>Genome of toxic invasive species Heracleum sosnowskyi carries increased number of genes despite the absence of recent whole-genome duplications.</title>
        <authorList>
            <person name="Schelkunov M."/>
            <person name="Shtratnikova V."/>
            <person name="Makarenko M."/>
            <person name="Klepikova A."/>
            <person name="Omelchenko D."/>
            <person name="Novikova G."/>
            <person name="Obukhova E."/>
            <person name="Bogdanov V."/>
            <person name="Penin A."/>
            <person name="Logacheva M."/>
        </authorList>
    </citation>
    <scope>NUCLEOTIDE SEQUENCE</scope>
    <source>
        <strain evidence="9">Hsosn_3</strain>
        <tissue evidence="9">Leaf</tissue>
    </source>
</reference>
<comment type="subcellular location">
    <subcellularLocation>
        <location evidence="1">Membrane</location>
        <topology evidence="1">Single-pass type I membrane protein</topology>
    </subcellularLocation>
</comment>
<dbReference type="FunFam" id="2.60.120.430:FF:000001">
    <property type="entry name" value="Receptor-like protein kinase FERONIA"/>
    <property type="match status" value="1"/>
</dbReference>
<keyword evidence="9" id="KW-0645">Protease</keyword>
<evidence type="ECO:0000256" key="7">
    <source>
        <dbReference type="SAM" id="Phobius"/>
    </source>
</evidence>
<keyword evidence="7" id="KW-1133">Transmembrane helix</keyword>
<protein>
    <submittedName>
        <fullName evidence="9">CAAX prenyl protease 1-like protein</fullName>
    </submittedName>
</protein>
<keyword evidence="7" id="KW-0812">Transmembrane</keyword>
<sequence>MATQIFQTPNLLIICIYILYVSHFITSFSPPDQYLINCGSSSPTTQHSDHRSFTGDSSEKGSHFLSAGKTILVSTSSPDHNLSPIYQSSRIFLRHSRYVFDVQKKGAFLIRLHFGVLNLKGFDGVSVKFHVLVNGYVLLYDFSGGNVENFLVKDYVVRVDDDEVVVSFVPAKRRSVAYVSGIEVISAPEDLIGDVGTFVSSEGVKEVKGLMKNGFENVYRVNVGGSKVTPFNDSLWRTWVTDDEFLKVKGESTKVHFGGRIKYRMGGASREVGPDNVYNTARVIASESDSVSRSNITLVFSVIGGYKYLVRMHFCDIASISIGMLYFNVYVNGKLAYENLDLSLITNYMLASPFYADFVVDGDSSGVITVSVGPSNMSMPHAIDAILNGVEIMKINNSFGSLDGLVSAKSIMKCRSSTDISVWASVVAAMILFLVAPMVVQKRRNAVKKTVAWSPLPVDEVNLKNDHQINVT</sequence>
<dbReference type="GO" id="GO:0005524">
    <property type="term" value="F:ATP binding"/>
    <property type="evidence" value="ECO:0007669"/>
    <property type="project" value="UniProtKB-KW"/>
</dbReference>
<evidence type="ECO:0000256" key="1">
    <source>
        <dbReference type="ARBA" id="ARBA00004479"/>
    </source>
</evidence>
<name>A0AAD8M6S8_9APIA</name>
<dbReference type="InterPro" id="IPR024788">
    <property type="entry name" value="Malectin-like_Carb-bd_dom"/>
</dbReference>
<dbReference type="InterPro" id="IPR045272">
    <property type="entry name" value="ANXUR1/2-like"/>
</dbReference>
<gene>
    <name evidence="9" type="ORF">POM88_039881</name>
</gene>
<keyword evidence="7" id="KW-0472">Membrane</keyword>
<keyword evidence="2" id="KW-0723">Serine/threonine-protein kinase</keyword>
<evidence type="ECO:0000259" key="8">
    <source>
        <dbReference type="Pfam" id="PF12819"/>
    </source>
</evidence>
<evidence type="ECO:0000256" key="4">
    <source>
        <dbReference type="ARBA" id="ARBA00022741"/>
    </source>
</evidence>
<keyword evidence="2" id="KW-0418">Kinase</keyword>
<feature type="transmembrane region" description="Helical" evidence="7">
    <location>
        <begin position="420"/>
        <end position="440"/>
    </location>
</feature>
<proteinExistence type="predicted"/>
<evidence type="ECO:0000313" key="9">
    <source>
        <dbReference type="EMBL" id="KAK1364320.1"/>
    </source>
</evidence>
<dbReference type="Proteomes" id="UP001237642">
    <property type="component" value="Unassembled WGS sequence"/>
</dbReference>
<keyword evidence="3" id="KW-0808">Transferase</keyword>
<evidence type="ECO:0000256" key="6">
    <source>
        <dbReference type="ARBA" id="ARBA00023180"/>
    </source>
</evidence>
<keyword evidence="6" id="KW-0325">Glycoprotein</keyword>
<keyword evidence="9" id="KW-0378">Hydrolase</keyword>
<evidence type="ECO:0000256" key="3">
    <source>
        <dbReference type="ARBA" id="ARBA00022679"/>
    </source>
</evidence>
<dbReference type="EMBL" id="JAUIZM010000009">
    <property type="protein sequence ID" value="KAK1364320.1"/>
    <property type="molecule type" value="Genomic_DNA"/>
</dbReference>
<dbReference type="Gene3D" id="2.60.120.430">
    <property type="entry name" value="Galactose-binding lectin"/>
    <property type="match status" value="2"/>
</dbReference>
<feature type="domain" description="Malectin-like" evidence="8">
    <location>
        <begin position="36"/>
        <end position="395"/>
    </location>
</feature>
<organism evidence="9 10">
    <name type="scientific">Heracleum sosnowskyi</name>
    <dbReference type="NCBI Taxonomy" id="360622"/>
    <lineage>
        <taxon>Eukaryota</taxon>
        <taxon>Viridiplantae</taxon>
        <taxon>Streptophyta</taxon>
        <taxon>Embryophyta</taxon>
        <taxon>Tracheophyta</taxon>
        <taxon>Spermatophyta</taxon>
        <taxon>Magnoliopsida</taxon>
        <taxon>eudicotyledons</taxon>
        <taxon>Gunneridae</taxon>
        <taxon>Pentapetalae</taxon>
        <taxon>asterids</taxon>
        <taxon>campanulids</taxon>
        <taxon>Apiales</taxon>
        <taxon>Apiaceae</taxon>
        <taxon>Apioideae</taxon>
        <taxon>apioid superclade</taxon>
        <taxon>Tordylieae</taxon>
        <taxon>Tordyliinae</taxon>
        <taxon>Heracleum</taxon>
    </lineage>
</organism>
<accession>A0AAD8M6S8</accession>
<dbReference type="GO" id="GO:0006508">
    <property type="term" value="P:proteolysis"/>
    <property type="evidence" value="ECO:0007669"/>
    <property type="project" value="UniProtKB-KW"/>
</dbReference>
<dbReference type="Pfam" id="PF12819">
    <property type="entry name" value="Malectin_like"/>
    <property type="match status" value="1"/>
</dbReference>